<organism evidence="2 3">
    <name type="scientific">Galbibacter orientalis DSM 19592</name>
    <dbReference type="NCBI Taxonomy" id="926559"/>
    <lineage>
        <taxon>Bacteria</taxon>
        <taxon>Pseudomonadati</taxon>
        <taxon>Bacteroidota</taxon>
        <taxon>Flavobacteriia</taxon>
        <taxon>Flavobacteriales</taxon>
        <taxon>Flavobacteriaceae</taxon>
        <taxon>Galbibacter</taxon>
    </lineage>
</organism>
<dbReference type="OrthoDB" id="883593at2"/>
<protein>
    <submittedName>
        <fullName evidence="2">Uncharacterized protein</fullName>
    </submittedName>
</protein>
<keyword evidence="1" id="KW-0472">Membrane</keyword>
<feature type="transmembrane region" description="Helical" evidence="1">
    <location>
        <begin position="7"/>
        <end position="30"/>
    </location>
</feature>
<keyword evidence="1" id="KW-1133">Transmembrane helix</keyword>
<keyword evidence="3" id="KW-1185">Reference proteome</keyword>
<dbReference type="eggNOG" id="ENOG5032RQR">
    <property type="taxonomic scope" value="Bacteria"/>
</dbReference>
<reference evidence="2 3" key="1">
    <citation type="submission" date="2012-02" db="EMBL/GenBank/DDBJ databases">
        <title>Improved High-Quality Draft genome of Joostella marina DSM 19592.</title>
        <authorList>
            <consortium name="US DOE Joint Genome Institute (JGI-PGF)"/>
            <person name="Lucas S."/>
            <person name="Copeland A."/>
            <person name="Lapidus A."/>
            <person name="Bruce D."/>
            <person name="Goodwin L."/>
            <person name="Pitluck S."/>
            <person name="Peters L."/>
            <person name="Chertkov O."/>
            <person name="Ovchinnikova G."/>
            <person name="Kyrpides N."/>
            <person name="Mavromatis K."/>
            <person name="Detter J.C."/>
            <person name="Han C."/>
            <person name="Land M."/>
            <person name="Hauser L."/>
            <person name="Markowitz V."/>
            <person name="Cheng J.-F."/>
            <person name="Hugenholtz P."/>
            <person name="Woyke T."/>
            <person name="Wu D."/>
            <person name="Tindall B."/>
            <person name="Brambilla E."/>
            <person name="Klenk H.-P."/>
            <person name="Eisen J.A."/>
        </authorList>
    </citation>
    <scope>NUCLEOTIDE SEQUENCE [LARGE SCALE GENOMIC DNA]</scope>
    <source>
        <strain evidence="2 3">DSM 19592</strain>
    </source>
</reference>
<evidence type="ECO:0000256" key="1">
    <source>
        <dbReference type="SAM" id="Phobius"/>
    </source>
</evidence>
<dbReference type="RefSeq" id="WP_008612846.1">
    <property type="nucleotide sequence ID" value="NZ_JH651379.1"/>
</dbReference>
<name>I3C724_9FLAO</name>
<keyword evidence="1" id="KW-0812">Transmembrane</keyword>
<sequence length="181" mass="21079">MKKYKILKIVGIIVLSLIFVVAIGIGYIYYNFYGKFNINEEKYPYAIGHIYTEDILKNNSFELCKDVGVIGTYCSAAPKIYKNNKYSFKQKINSNYTNKGYLDTGYLNLRFHINCKGEVGDMEVNELNLEFEKIDLSDGMVEQLITLTHSPDNWNLFYENANYYMYLIYKIENGEVVEILP</sequence>
<dbReference type="STRING" id="926559.JoomaDRAFT_2438"/>
<evidence type="ECO:0000313" key="2">
    <source>
        <dbReference type="EMBL" id="EIJ39417.1"/>
    </source>
</evidence>
<dbReference type="HOGENOM" id="CLU_128165_0_0_10"/>
<proteinExistence type="predicted"/>
<evidence type="ECO:0000313" key="3">
    <source>
        <dbReference type="Proteomes" id="UP000004690"/>
    </source>
</evidence>
<accession>I3C724</accession>
<dbReference type="AlphaFoldDB" id="I3C724"/>
<dbReference type="EMBL" id="JH651379">
    <property type="protein sequence ID" value="EIJ39417.1"/>
    <property type="molecule type" value="Genomic_DNA"/>
</dbReference>
<gene>
    <name evidence="2" type="ORF">JoomaDRAFT_2438</name>
</gene>
<dbReference type="Proteomes" id="UP000004690">
    <property type="component" value="Unassembled WGS sequence"/>
</dbReference>